<sequence>MQIPVIICDDSNLARKQMARSLPEDWDIEVIFANNGEDGMDKIHQHKPTILFLDLNMPVLDGYGVLERLKTENIPVTTIVVSGDIQAEAHARVKALGALDFIKKPIDKNKLQELLNKHGITEPSKLEALAPEVEELLDPETRDILQEITNVAIGQAGSLLASVLKVFVKLPIPNVNLLEVSELSMALHSVESSDSTSGVCQGFISGGVAGEALLILNDSSFVDIARLLNYNKKIDDGVELELLMDISNILIGSVLKGLSEQLDLNFSQGHPVVLGQHCNVSDLIYSNSTHWKKSLTVEISYGIEDYDIHCDLLLLITEDSIPTLKNKLNFLFDV</sequence>
<dbReference type="PANTHER" id="PTHR44591:SF24">
    <property type="entry name" value="PROTEIN-GLUTAMATE METHYLESTERASE_PROTEIN-GLUTAMINE GLUTAMINASE 1"/>
    <property type="match status" value="1"/>
</dbReference>
<dbReference type="OrthoDB" id="281471at2"/>
<dbReference type="PANTHER" id="PTHR44591">
    <property type="entry name" value="STRESS RESPONSE REGULATOR PROTEIN 1"/>
    <property type="match status" value="1"/>
</dbReference>
<proteinExistence type="predicted"/>
<dbReference type="Pfam" id="PF00072">
    <property type="entry name" value="Response_reg"/>
    <property type="match status" value="1"/>
</dbReference>
<evidence type="ECO:0000256" key="3">
    <source>
        <dbReference type="PROSITE-ProRule" id="PRU00169"/>
    </source>
</evidence>
<dbReference type="SUPFAM" id="SSF52172">
    <property type="entry name" value="CheY-like"/>
    <property type="match status" value="1"/>
</dbReference>
<name>A0A2S7UY81_9GAMM</name>
<evidence type="ECO:0000256" key="2">
    <source>
        <dbReference type="ARBA" id="ARBA00022553"/>
    </source>
</evidence>
<dbReference type="InterPro" id="IPR050595">
    <property type="entry name" value="Bact_response_regulator"/>
</dbReference>
<dbReference type="InterPro" id="IPR001789">
    <property type="entry name" value="Sig_transdc_resp-reg_receiver"/>
</dbReference>
<reference evidence="5 6" key="1">
    <citation type="submission" date="2016-12" db="EMBL/GenBank/DDBJ databases">
        <title>Diversity of luminous bacteria.</title>
        <authorList>
            <person name="Yoshizawa S."/>
            <person name="Kogure K."/>
        </authorList>
    </citation>
    <scope>NUCLEOTIDE SEQUENCE [LARGE SCALE GENOMIC DNA]</scope>
    <source>
        <strain evidence="5 6">SA4-48</strain>
    </source>
</reference>
<keyword evidence="2 3" id="KW-0597">Phosphoprotein</keyword>
<dbReference type="SUPFAM" id="SSF103039">
    <property type="entry name" value="CheC-like"/>
    <property type="match status" value="1"/>
</dbReference>
<dbReference type="Gene3D" id="3.40.50.2300">
    <property type="match status" value="1"/>
</dbReference>
<evidence type="ECO:0000256" key="1">
    <source>
        <dbReference type="ARBA" id="ARBA00022500"/>
    </source>
</evidence>
<keyword evidence="1" id="KW-0145">Chemotaxis</keyword>
<dbReference type="Gene3D" id="3.40.1550.10">
    <property type="entry name" value="CheC-like"/>
    <property type="match status" value="1"/>
</dbReference>
<dbReference type="GO" id="GO:0006935">
    <property type="term" value="P:chemotaxis"/>
    <property type="evidence" value="ECO:0007669"/>
    <property type="project" value="UniProtKB-KW"/>
</dbReference>
<protein>
    <submittedName>
        <fullName evidence="5">Response regulator</fullName>
    </submittedName>
</protein>
<feature type="modified residue" description="4-aspartylphosphate" evidence="3">
    <location>
        <position position="54"/>
    </location>
</feature>
<dbReference type="GO" id="GO:0000160">
    <property type="term" value="P:phosphorelay signal transduction system"/>
    <property type="evidence" value="ECO:0007669"/>
    <property type="project" value="InterPro"/>
</dbReference>
<dbReference type="CDD" id="cd17910">
    <property type="entry name" value="CheC_ClassII"/>
    <property type="match status" value="1"/>
</dbReference>
<dbReference type="InterPro" id="IPR011006">
    <property type="entry name" value="CheY-like_superfamily"/>
</dbReference>
<evidence type="ECO:0000313" key="6">
    <source>
        <dbReference type="Proteomes" id="UP000239007"/>
    </source>
</evidence>
<accession>A0A2S7UY81</accession>
<dbReference type="SMART" id="SM00448">
    <property type="entry name" value="REC"/>
    <property type="match status" value="1"/>
</dbReference>
<dbReference type="PROSITE" id="PS50110">
    <property type="entry name" value="RESPONSE_REGULATORY"/>
    <property type="match status" value="1"/>
</dbReference>
<dbReference type="EMBL" id="MSCH01000003">
    <property type="protein sequence ID" value="PQJ54956.1"/>
    <property type="molecule type" value="Genomic_DNA"/>
</dbReference>
<gene>
    <name evidence="5" type="ORF">BTO11_15705</name>
</gene>
<dbReference type="CDD" id="cd17593">
    <property type="entry name" value="REC_CheC-like"/>
    <property type="match status" value="1"/>
</dbReference>
<dbReference type="AlphaFoldDB" id="A0A2S7UY81"/>
<organism evidence="5 6">
    <name type="scientific">Psychrosphaera saromensis</name>
    <dbReference type="NCBI Taxonomy" id="716813"/>
    <lineage>
        <taxon>Bacteria</taxon>
        <taxon>Pseudomonadati</taxon>
        <taxon>Pseudomonadota</taxon>
        <taxon>Gammaproteobacteria</taxon>
        <taxon>Alteromonadales</taxon>
        <taxon>Pseudoalteromonadaceae</taxon>
        <taxon>Psychrosphaera</taxon>
    </lineage>
</organism>
<feature type="domain" description="Response regulatory" evidence="4">
    <location>
        <begin position="4"/>
        <end position="119"/>
    </location>
</feature>
<dbReference type="RefSeq" id="WP_105053479.1">
    <property type="nucleotide sequence ID" value="NZ_BMYG01000001.1"/>
</dbReference>
<evidence type="ECO:0000313" key="5">
    <source>
        <dbReference type="EMBL" id="PQJ54956.1"/>
    </source>
</evidence>
<comment type="caution">
    <text evidence="5">The sequence shown here is derived from an EMBL/GenBank/DDBJ whole genome shotgun (WGS) entry which is preliminary data.</text>
</comment>
<dbReference type="InterPro" id="IPR028976">
    <property type="entry name" value="CheC-like_sf"/>
</dbReference>
<keyword evidence="6" id="KW-1185">Reference proteome</keyword>
<evidence type="ECO:0000259" key="4">
    <source>
        <dbReference type="PROSITE" id="PS50110"/>
    </source>
</evidence>
<dbReference type="Proteomes" id="UP000239007">
    <property type="component" value="Unassembled WGS sequence"/>
</dbReference>